<dbReference type="PANTHER" id="PTHR12506">
    <property type="entry name" value="PROTEIN PHOSPHATASE RELATED"/>
    <property type="match status" value="1"/>
</dbReference>
<keyword evidence="1 5" id="KW-0479">Metal-binding</keyword>
<dbReference type="AlphaFoldDB" id="A0A9R0J0L1"/>
<dbReference type="RefSeq" id="XP_021859123.1">
    <property type="nucleotide sequence ID" value="XM_022003431.2"/>
</dbReference>
<evidence type="ECO:0000256" key="3">
    <source>
        <dbReference type="ARBA" id="ARBA00022833"/>
    </source>
</evidence>
<feature type="zinc finger region" description="C3H1-type" evidence="5">
    <location>
        <begin position="124"/>
        <end position="152"/>
    </location>
</feature>
<feature type="zinc finger region" description="C3H1-type" evidence="5">
    <location>
        <begin position="169"/>
        <end position="197"/>
    </location>
</feature>
<evidence type="ECO:0000256" key="6">
    <source>
        <dbReference type="SAM" id="MobiDB-lite"/>
    </source>
</evidence>
<dbReference type="PANTHER" id="PTHR12506:SF75">
    <property type="entry name" value="ZINC FINGER CCCH DOMAIN-CONTAINING PROTEIN 67-LIKE"/>
    <property type="match status" value="1"/>
</dbReference>
<evidence type="ECO:0000259" key="7">
    <source>
        <dbReference type="PROSITE" id="PS50103"/>
    </source>
</evidence>
<gene>
    <name evidence="9" type="primary">LOC110798257</name>
</gene>
<feature type="domain" description="C3H1-type" evidence="7">
    <location>
        <begin position="442"/>
        <end position="470"/>
    </location>
</feature>
<dbReference type="SMART" id="SM00356">
    <property type="entry name" value="ZnF_C3H1"/>
    <property type="match status" value="6"/>
</dbReference>
<feature type="domain" description="C3H1-type" evidence="7">
    <location>
        <begin position="124"/>
        <end position="152"/>
    </location>
</feature>
<keyword evidence="3 5" id="KW-0862">Zinc</keyword>
<dbReference type="PROSITE" id="PS50103">
    <property type="entry name" value="ZF_C3H1"/>
    <property type="match status" value="6"/>
</dbReference>
<feature type="domain" description="C3H1-type" evidence="7">
    <location>
        <begin position="396"/>
        <end position="424"/>
    </location>
</feature>
<sequence>MGTCEEISSSIETQDEIKLGISSSGTHCWDEQLTEEEEALAQQFESVVLQGNGVDVKIEGGEEEEEKLHLYPLRPYAVDCPFYLKTGTCKFGPNCRFNHPPEKGFKIVLDQEEGIEVSNGAFVDPGKIDCKYFRTPGGCKYGDGCRYNHSAQKVEREGPELNFLGLPVRPSEQECTFYLRTGSCGYGINCRFHHPDPTAMKEPESKNSLANGVYARGGNNFPGMFVGEPLQSSGVSRGIPDLANGLSSMNGLPYAGINTYHQSMPQNAGWNQDQVNLSMSAKKTPLPHQIVNFSKKTDPTTHYEQVMQSEEFPVRPGQPDCDYFMKTGDCKYRSACRYNHPVSRDSKLRLPLLSSKRPYSKSKNPELPDSFAGNPRKSGASSHQQQQLQNEQYPERPGQPECEFFMKTGNCKFKSACRYHHPRDRISTSSPSSLNESGLPLRPGSKICRNYELQGTCKYGRNCLFHHPDISSSKSSVVPPAPVADQDHSSSNVVVATDLEFSAGNVDSDWGDGWAM</sequence>
<dbReference type="GeneID" id="110798257"/>
<dbReference type="GO" id="GO:0003677">
    <property type="term" value="F:DNA binding"/>
    <property type="evidence" value="ECO:0007669"/>
    <property type="project" value="UniProtKB-KW"/>
</dbReference>
<dbReference type="GO" id="GO:0003729">
    <property type="term" value="F:mRNA binding"/>
    <property type="evidence" value="ECO:0000318"/>
    <property type="project" value="GO_Central"/>
</dbReference>
<dbReference type="Gene3D" id="4.10.1000.10">
    <property type="entry name" value="Zinc finger, CCCH-type"/>
    <property type="match status" value="2"/>
</dbReference>
<dbReference type="GO" id="GO:0008270">
    <property type="term" value="F:zinc ion binding"/>
    <property type="evidence" value="ECO:0007669"/>
    <property type="project" value="UniProtKB-KW"/>
</dbReference>
<evidence type="ECO:0000256" key="1">
    <source>
        <dbReference type="ARBA" id="ARBA00022723"/>
    </source>
</evidence>
<feature type="region of interest" description="Disordered" evidence="6">
    <location>
        <begin position="349"/>
        <end position="399"/>
    </location>
</feature>
<keyword evidence="2 5" id="KW-0863">Zinc-finger</keyword>
<proteinExistence type="predicted"/>
<feature type="zinc finger region" description="C3H1-type" evidence="5">
    <location>
        <begin position="74"/>
        <end position="102"/>
    </location>
</feature>
<protein>
    <submittedName>
        <fullName evidence="9">Zinc finger CCCH domain-containing protein 67</fullName>
    </submittedName>
</protein>
<dbReference type="OrthoDB" id="411372at2759"/>
<evidence type="ECO:0000256" key="4">
    <source>
        <dbReference type="ARBA" id="ARBA00023125"/>
    </source>
</evidence>
<evidence type="ECO:0000313" key="8">
    <source>
        <dbReference type="Proteomes" id="UP000813463"/>
    </source>
</evidence>
<dbReference type="Pfam" id="PF14608">
    <property type="entry name" value="zf-CCCH_2"/>
    <property type="match status" value="1"/>
</dbReference>
<reference evidence="8" key="1">
    <citation type="journal article" date="2021" name="Nat. Commun.">
        <title>Genomic analyses provide insights into spinach domestication and the genetic basis of agronomic traits.</title>
        <authorList>
            <person name="Cai X."/>
            <person name="Sun X."/>
            <person name="Xu C."/>
            <person name="Sun H."/>
            <person name="Wang X."/>
            <person name="Ge C."/>
            <person name="Zhang Z."/>
            <person name="Wang Q."/>
            <person name="Fei Z."/>
            <person name="Jiao C."/>
            <person name="Wang Q."/>
        </authorList>
    </citation>
    <scope>NUCLEOTIDE SEQUENCE [LARGE SCALE GENOMIC DNA]</scope>
    <source>
        <strain evidence="8">cv. Varoflay</strain>
    </source>
</reference>
<dbReference type="KEGG" id="soe:110798257"/>
<feature type="domain" description="C3H1-type" evidence="7">
    <location>
        <begin position="74"/>
        <end position="102"/>
    </location>
</feature>
<feature type="zinc finger region" description="C3H1-type" evidence="5">
    <location>
        <begin position="396"/>
        <end position="424"/>
    </location>
</feature>
<keyword evidence="4" id="KW-0238">DNA-binding</keyword>
<dbReference type="InterPro" id="IPR000571">
    <property type="entry name" value="Znf_CCCH"/>
</dbReference>
<accession>A0A9R0J0L1</accession>
<dbReference type="Gene3D" id="2.30.30.1190">
    <property type="match status" value="3"/>
</dbReference>
<dbReference type="InterPro" id="IPR050974">
    <property type="entry name" value="Plant_ZF_CCCH"/>
</dbReference>
<name>A0A9R0J0L1_SPIOL</name>
<feature type="domain" description="C3H1-type" evidence="7">
    <location>
        <begin position="315"/>
        <end position="343"/>
    </location>
</feature>
<evidence type="ECO:0000256" key="2">
    <source>
        <dbReference type="ARBA" id="ARBA00022771"/>
    </source>
</evidence>
<keyword evidence="8" id="KW-1185">Reference proteome</keyword>
<feature type="domain" description="C3H1-type" evidence="7">
    <location>
        <begin position="169"/>
        <end position="197"/>
    </location>
</feature>
<dbReference type="InterPro" id="IPR036855">
    <property type="entry name" value="Znf_CCCH_sf"/>
</dbReference>
<dbReference type="SUPFAM" id="SSF90229">
    <property type="entry name" value="CCCH zinc finger"/>
    <property type="match status" value="6"/>
</dbReference>
<feature type="zinc finger region" description="C3H1-type" evidence="5">
    <location>
        <begin position="315"/>
        <end position="343"/>
    </location>
</feature>
<feature type="zinc finger region" description="C3H1-type" evidence="5">
    <location>
        <begin position="442"/>
        <end position="470"/>
    </location>
</feature>
<dbReference type="Proteomes" id="UP000813463">
    <property type="component" value="Chromosome 4"/>
</dbReference>
<dbReference type="Pfam" id="PF00642">
    <property type="entry name" value="zf-CCCH"/>
    <property type="match status" value="5"/>
</dbReference>
<reference evidence="9" key="2">
    <citation type="submission" date="2025-08" db="UniProtKB">
        <authorList>
            <consortium name="RefSeq"/>
        </authorList>
    </citation>
    <scope>IDENTIFICATION</scope>
    <source>
        <tissue evidence="9">Leaf</tissue>
    </source>
</reference>
<organism evidence="8 9">
    <name type="scientific">Spinacia oleracea</name>
    <name type="common">Spinach</name>
    <dbReference type="NCBI Taxonomy" id="3562"/>
    <lineage>
        <taxon>Eukaryota</taxon>
        <taxon>Viridiplantae</taxon>
        <taxon>Streptophyta</taxon>
        <taxon>Embryophyta</taxon>
        <taxon>Tracheophyta</taxon>
        <taxon>Spermatophyta</taxon>
        <taxon>Magnoliopsida</taxon>
        <taxon>eudicotyledons</taxon>
        <taxon>Gunneridae</taxon>
        <taxon>Pentapetalae</taxon>
        <taxon>Caryophyllales</taxon>
        <taxon>Chenopodiaceae</taxon>
        <taxon>Chenopodioideae</taxon>
        <taxon>Anserineae</taxon>
        <taxon>Spinacia</taxon>
    </lineage>
</organism>
<evidence type="ECO:0000313" key="9">
    <source>
        <dbReference type="RefSeq" id="XP_021859123.1"/>
    </source>
</evidence>
<evidence type="ECO:0000256" key="5">
    <source>
        <dbReference type="PROSITE-ProRule" id="PRU00723"/>
    </source>
</evidence>